<keyword evidence="1" id="KW-0812">Transmembrane</keyword>
<reference evidence="4 5" key="1">
    <citation type="submission" date="2024-05" db="EMBL/GenBank/DDBJ databases">
        <title>Haplotype-resolved chromosome-level genome assembly of Huyou (Citrus changshanensis).</title>
        <authorList>
            <person name="Miao C."/>
            <person name="Chen W."/>
            <person name="Wu Y."/>
            <person name="Wang L."/>
            <person name="Zhao S."/>
            <person name="Grierson D."/>
            <person name="Xu C."/>
            <person name="Chen K."/>
        </authorList>
    </citation>
    <scope>NUCLEOTIDE SEQUENCE [LARGE SCALE GENOMIC DNA]</scope>
    <source>
        <strain evidence="4">01-14</strain>
        <tissue evidence="4">Leaf</tissue>
    </source>
</reference>
<evidence type="ECO:0000313" key="5">
    <source>
        <dbReference type="Proteomes" id="UP001428341"/>
    </source>
</evidence>
<dbReference type="InterPro" id="IPR033464">
    <property type="entry name" value="CSN8_PSD8_EIF3K"/>
</dbReference>
<feature type="signal peptide" evidence="2">
    <location>
        <begin position="1"/>
        <end position="23"/>
    </location>
</feature>
<keyword evidence="2" id="KW-0732">Signal</keyword>
<dbReference type="Pfam" id="PF10075">
    <property type="entry name" value="CSN8_PSD8_EIF3K"/>
    <property type="match status" value="1"/>
</dbReference>
<organism evidence="4 5">
    <name type="scientific">Citrus x changshan-huyou</name>
    <dbReference type="NCBI Taxonomy" id="2935761"/>
    <lineage>
        <taxon>Eukaryota</taxon>
        <taxon>Viridiplantae</taxon>
        <taxon>Streptophyta</taxon>
        <taxon>Embryophyta</taxon>
        <taxon>Tracheophyta</taxon>
        <taxon>Spermatophyta</taxon>
        <taxon>Magnoliopsida</taxon>
        <taxon>eudicotyledons</taxon>
        <taxon>Gunneridae</taxon>
        <taxon>Pentapetalae</taxon>
        <taxon>rosids</taxon>
        <taxon>malvids</taxon>
        <taxon>Sapindales</taxon>
        <taxon>Rutaceae</taxon>
        <taxon>Aurantioideae</taxon>
        <taxon>Citrus</taxon>
    </lineage>
</organism>
<accession>A0AAP0MQS1</accession>
<name>A0AAP0MQS1_9ROSI</name>
<proteinExistence type="predicted"/>
<keyword evidence="1" id="KW-0472">Membrane</keyword>
<dbReference type="AlphaFoldDB" id="A0AAP0MQS1"/>
<dbReference type="Proteomes" id="UP001428341">
    <property type="component" value="Unassembled WGS sequence"/>
</dbReference>
<comment type="caution">
    <text evidence="4">The sequence shown here is derived from an EMBL/GenBank/DDBJ whole genome shotgun (WGS) entry which is preliminary data.</text>
</comment>
<sequence>MSGNMRAVCLFPCHMLWLRCLAPYNIYYPCLFAELYTKRMFQLLLSAYSTISTQDTALFLGMNEDDAAYCKILSLMALPLVSLLSFFCNRLIASIAVLLSLNLFAISVTY</sequence>
<evidence type="ECO:0000259" key="3">
    <source>
        <dbReference type="Pfam" id="PF10075"/>
    </source>
</evidence>
<dbReference type="EMBL" id="JBCGBO010000003">
    <property type="protein sequence ID" value="KAK9214525.1"/>
    <property type="molecule type" value="Genomic_DNA"/>
</dbReference>
<feature type="transmembrane region" description="Helical" evidence="1">
    <location>
        <begin position="72"/>
        <end position="105"/>
    </location>
</feature>
<gene>
    <name evidence="4" type="ORF">WN944_006518</name>
</gene>
<feature type="domain" description="CSN8/PSMD8/EIF3K" evidence="3">
    <location>
        <begin position="32"/>
        <end position="67"/>
    </location>
</feature>
<evidence type="ECO:0000256" key="1">
    <source>
        <dbReference type="SAM" id="Phobius"/>
    </source>
</evidence>
<feature type="chain" id="PRO_5042827071" description="CSN8/PSMD8/EIF3K domain-containing protein" evidence="2">
    <location>
        <begin position="24"/>
        <end position="110"/>
    </location>
</feature>
<keyword evidence="5" id="KW-1185">Reference proteome</keyword>
<protein>
    <recommendedName>
        <fullName evidence="3">CSN8/PSMD8/EIF3K domain-containing protein</fullName>
    </recommendedName>
</protein>
<evidence type="ECO:0000313" key="4">
    <source>
        <dbReference type="EMBL" id="KAK9214525.1"/>
    </source>
</evidence>
<keyword evidence="1" id="KW-1133">Transmembrane helix</keyword>
<evidence type="ECO:0000256" key="2">
    <source>
        <dbReference type="SAM" id="SignalP"/>
    </source>
</evidence>